<dbReference type="GeneID" id="20317649"/>
<dbReference type="Proteomes" id="UP000054324">
    <property type="component" value="Unassembled WGS sequence"/>
</dbReference>
<dbReference type="CTD" id="20317649"/>
<sequence length="162" mass="18229">MAKKLHWQRLASDECKVVDFELESIVNIEETKIGGEMLEKTCQTEAVTVYSLADRTMKAPNKCPVSKAHEFPRHEDQLLRAAVSGAKTCLVGHGQLNVLPQAASCFRCYDIEDIALHVYPQCTTHKVAEEEFSFVFSGVTKLKRSFENSGQKWELSSSYLTL</sequence>
<dbReference type="EMBL" id="KL596668">
    <property type="protein sequence ID" value="KER29974.1"/>
    <property type="molecule type" value="Genomic_DNA"/>
</dbReference>
<dbReference type="AlphaFoldDB" id="A0A075AHJ1"/>
<organism evidence="1 2">
    <name type="scientific">Opisthorchis viverrini</name>
    <name type="common">Southeast Asian liver fluke</name>
    <dbReference type="NCBI Taxonomy" id="6198"/>
    <lineage>
        <taxon>Eukaryota</taxon>
        <taxon>Metazoa</taxon>
        <taxon>Spiralia</taxon>
        <taxon>Lophotrochozoa</taxon>
        <taxon>Platyhelminthes</taxon>
        <taxon>Trematoda</taxon>
        <taxon>Digenea</taxon>
        <taxon>Opisthorchiida</taxon>
        <taxon>Opisthorchiata</taxon>
        <taxon>Opisthorchiidae</taxon>
        <taxon>Opisthorchis</taxon>
    </lineage>
</organism>
<proteinExistence type="predicted"/>
<gene>
    <name evidence="1" type="ORF">T265_03462</name>
</gene>
<keyword evidence="2" id="KW-1185">Reference proteome</keyword>
<accession>A0A075AHJ1</accession>
<name>A0A075AHJ1_OPIVI</name>
<dbReference type="RefSeq" id="XP_009166226.1">
    <property type="nucleotide sequence ID" value="XM_009167962.1"/>
</dbReference>
<reference evidence="1 2" key="1">
    <citation type="submission" date="2013-11" db="EMBL/GenBank/DDBJ databases">
        <title>Opisthorchis viverrini - life in the bile duct.</title>
        <authorList>
            <person name="Young N.D."/>
            <person name="Nagarajan N."/>
            <person name="Lin S.J."/>
            <person name="Korhonen P.K."/>
            <person name="Jex A.R."/>
            <person name="Hall R.S."/>
            <person name="Safavi-Hemami H."/>
            <person name="Kaewkong W."/>
            <person name="Bertrand D."/>
            <person name="Gao S."/>
            <person name="Seet Q."/>
            <person name="Wongkham S."/>
            <person name="Teh B.T."/>
            <person name="Wongkham C."/>
            <person name="Intapan P.M."/>
            <person name="Maleewong W."/>
            <person name="Yang X."/>
            <person name="Hu M."/>
            <person name="Wang Z."/>
            <person name="Hofmann A."/>
            <person name="Sternberg P.W."/>
            <person name="Tan P."/>
            <person name="Wang J."/>
            <person name="Gasser R.B."/>
        </authorList>
    </citation>
    <scope>NUCLEOTIDE SEQUENCE [LARGE SCALE GENOMIC DNA]</scope>
</reference>
<evidence type="ECO:0000313" key="2">
    <source>
        <dbReference type="Proteomes" id="UP000054324"/>
    </source>
</evidence>
<evidence type="ECO:0000313" key="1">
    <source>
        <dbReference type="EMBL" id="KER29974.1"/>
    </source>
</evidence>
<dbReference type="KEGG" id="ovi:T265_03462"/>
<protein>
    <submittedName>
        <fullName evidence="1">Uncharacterized protein</fullName>
    </submittedName>
</protein>